<name>A0A2I0B4L8_9ASPA</name>
<reference evidence="4 5" key="1">
    <citation type="journal article" date="2017" name="Nature">
        <title>The Apostasia genome and the evolution of orchids.</title>
        <authorList>
            <person name="Zhang G.Q."/>
            <person name="Liu K.W."/>
            <person name="Li Z."/>
            <person name="Lohaus R."/>
            <person name="Hsiao Y.Y."/>
            <person name="Niu S.C."/>
            <person name="Wang J.Y."/>
            <person name="Lin Y.C."/>
            <person name="Xu Q."/>
            <person name="Chen L.J."/>
            <person name="Yoshida K."/>
            <person name="Fujiwara S."/>
            <person name="Wang Z.W."/>
            <person name="Zhang Y.Q."/>
            <person name="Mitsuda N."/>
            <person name="Wang M."/>
            <person name="Liu G.H."/>
            <person name="Pecoraro L."/>
            <person name="Huang H.X."/>
            <person name="Xiao X.J."/>
            <person name="Lin M."/>
            <person name="Wu X.Y."/>
            <person name="Wu W.L."/>
            <person name="Chen Y.Y."/>
            <person name="Chang S.B."/>
            <person name="Sakamoto S."/>
            <person name="Ohme-Takagi M."/>
            <person name="Yagi M."/>
            <person name="Zeng S.J."/>
            <person name="Shen C.Y."/>
            <person name="Yeh C.M."/>
            <person name="Luo Y.B."/>
            <person name="Tsai W.C."/>
            <person name="Van de Peer Y."/>
            <person name="Liu Z.J."/>
        </authorList>
    </citation>
    <scope>NUCLEOTIDE SEQUENCE [LARGE SCALE GENOMIC DNA]</scope>
    <source>
        <strain evidence="5">cv. Shenzhen</strain>
        <tissue evidence="4">Stem</tissue>
    </source>
</reference>
<organism evidence="4 5">
    <name type="scientific">Apostasia shenzhenica</name>
    <dbReference type="NCBI Taxonomy" id="1088818"/>
    <lineage>
        <taxon>Eukaryota</taxon>
        <taxon>Viridiplantae</taxon>
        <taxon>Streptophyta</taxon>
        <taxon>Embryophyta</taxon>
        <taxon>Tracheophyta</taxon>
        <taxon>Spermatophyta</taxon>
        <taxon>Magnoliopsida</taxon>
        <taxon>Liliopsida</taxon>
        <taxon>Asparagales</taxon>
        <taxon>Orchidaceae</taxon>
        <taxon>Apostasioideae</taxon>
        <taxon>Apostasia</taxon>
    </lineage>
</organism>
<evidence type="ECO:0000313" key="4">
    <source>
        <dbReference type="EMBL" id="PKA62737.1"/>
    </source>
</evidence>
<feature type="domain" description="DUF7733" evidence="3">
    <location>
        <begin position="18"/>
        <end position="121"/>
    </location>
</feature>
<evidence type="ECO:0000259" key="3">
    <source>
        <dbReference type="Pfam" id="PF24867"/>
    </source>
</evidence>
<feature type="transmembrane region" description="Helical" evidence="1">
    <location>
        <begin position="81"/>
        <end position="100"/>
    </location>
</feature>
<proteinExistence type="predicted"/>
<evidence type="ECO:0000313" key="5">
    <source>
        <dbReference type="Proteomes" id="UP000236161"/>
    </source>
</evidence>
<dbReference type="AlphaFoldDB" id="A0A2I0B4L8"/>
<dbReference type="Pfam" id="PF24867">
    <property type="entry name" value="DUF7733"/>
    <property type="match status" value="1"/>
</dbReference>
<keyword evidence="1" id="KW-0812">Transmembrane</keyword>
<evidence type="ECO:0000256" key="1">
    <source>
        <dbReference type="SAM" id="Phobius"/>
    </source>
</evidence>
<keyword evidence="2" id="KW-0732">Signal</keyword>
<protein>
    <recommendedName>
        <fullName evidence="3">DUF7733 domain-containing protein</fullName>
    </recommendedName>
</protein>
<feature type="transmembrane region" description="Helical" evidence="1">
    <location>
        <begin position="106"/>
        <end position="124"/>
    </location>
</feature>
<feature type="signal peptide" evidence="2">
    <location>
        <begin position="1"/>
        <end position="29"/>
    </location>
</feature>
<sequence>MRMSSRVSNFLLFRLWFSMLSFCFISTRGDESTGIVVVVRRSFRAYMLLGATMGIFLQLAYVLVGFTRGDNHAVWSATPHLFLLSCQILTGDFIAGHSLFSLPVRAMVPLFSTFLLLLQVLMHINGRFGDAMDRLNSIPALHQRLSVRNRRRVPVGTTFRSKPLPALIWAFMRRWRRALLSVRNRRRVSPRALKLGRVSLFAGLQR</sequence>
<accession>A0A2I0B4L8</accession>
<dbReference type="PANTHER" id="PTHR33829:SF2">
    <property type="entry name" value="OS04G0386700 PROTEIN"/>
    <property type="match status" value="1"/>
</dbReference>
<keyword evidence="1" id="KW-1133">Transmembrane helix</keyword>
<dbReference type="EMBL" id="KZ451915">
    <property type="protein sequence ID" value="PKA62737.1"/>
    <property type="molecule type" value="Genomic_DNA"/>
</dbReference>
<feature type="transmembrane region" description="Helical" evidence="1">
    <location>
        <begin position="45"/>
        <end position="69"/>
    </location>
</feature>
<dbReference type="PANTHER" id="PTHR33829">
    <property type="entry name" value="OSJNBA0044M19.10 PROTEIN"/>
    <property type="match status" value="1"/>
</dbReference>
<evidence type="ECO:0000256" key="2">
    <source>
        <dbReference type="SAM" id="SignalP"/>
    </source>
</evidence>
<gene>
    <name evidence="4" type="ORF">AXF42_Ash018945</name>
</gene>
<dbReference type="InterPro" id="IPR056635">
    <property type="entry name" value="DUF7733"/>
</dbReference>
<keyword evidence="5" id="KW-1185">Reference proteome</keyword>
<feature type="chain" id="PRO_5014163786" description="DUF7733 domain-containing protein" evidence="2">
    <location>
        <begin position="30"/>
        <end position="206"/>
    </location>
</feature>
<dbReference type="Proteomes" id="UP000236161">
    <property type="component" value="Unassembled WGS sequence"/>
</dbReference>
<keyword evidence="1" id="KW-0472">Membrane</keyword>
<dbReference type="STRING" id="1088818.A0A2I0B4L8"/>